<protein>
    <submittedName>
        <fullName evidence="2">Heterokaryon incompatibility domain-containing protein</fullName>
    </submittedName>
</protein>
<dbReference type="Proteomes" id="UP001465668">
    <property type="component" value="Unassembled WGS sequence"/>
</dbReference>
<keyword evidence="3" id="KW-1185">Reference proteome</keyword>
<comment type="caution">
    <text evidence="2">The sequence shown here is derived from an EMBL/GenBank/DDBJ whole genome shotgun (WGS) entry which is preliminary data.</text>
</comment>
<dbReference type="Pfam" id="PF06985">
    <property type="entry name" value="HET"/>
    <property type="match status" value="1"/>
</dbReference>
<dbReference type="EMBL" id="JARVKM010000062">
    <property type="protein sequence ID" value="KAK9772389.1"/>
    <property type="molecule type" value="Genomic_DNA"/>
</dbReference>
<name>A0ABR2XFB0_9PEZI</name>
<accession>A0ABR2XFB0</accession>
<evidence type="ECO:0000313" key="3">
    <source>
        <dbReference type="Proteomes" id="UP001465668"/>
    </source>
</evidence>
<reference evidence="2 3" key="1">
    <citation type="submission" date="2024-02" db="EMBL/GenBank/DDBJ databases">
        <title>First draft genome assembly of two strains of Seiridium cardinale.</title>
        <authorList>
            <person name="Emiliani G."/>
            <person name="Scali E."/>
        </authorList>
    </citation>
    <scope>NUCLEOTIDE SEQUENCE [LARGE SCALE GENOMIC DNA]</scope>
    <source>
        <strain evidence="2 3">BM-138-000479</strain>
    </source>
</reference>
<proteinExistence type="predicted"/>
<gene>
    <name evidence="2" type="ORF">SCAR479_10927</name>
</gene>
<organism evidence="2 3">
    <name type="scientific">Seiridium cardinale</name>
    <dbReference type="NCBI Taxonomy" id="138064"/>
    <lineage>
        <taxon>Eukaryota</taxon>
        <taxon>Fungi</taxon>
        <taxon>Dikarya</taxon>
        <taxon>Ascomycota</taxon>
        <taxon>Pezizomycotina</taxon>
        <taxon>Sordariomycetes</taxon>
        <taxon>Xylariomycetidae</taxon>
        <taxon>Amphisphaeriales</taxon>
        <taxon>Sporocadaceae</taxon>
        <taxon>Seiridium</taxon>
    </lineage>
</organism>
<feature type="domain" description="Heterokaryon incompatibility" evidence="1">
    <location>
        <begin position="20"/>
        <end position="169"/>
    </location>
</feature>
<evidence type="ECO:0000259" key="1">
    <source>
        <dbReference type="Pfam" id="PF06985"/>
    </source>
</evidence>
<dbReference type="InterPro" id="IPR010730">
    <property type="entry name" value="HET"/>
</dbReference>
<evidence type="ECO:0000313" key="2">
    <source>
        <dbReference type="EMBL" id="KAK9772389.1"/>
    </source>
</evidence>
<sequence>MTSFSRMDGHTYGNIVKPQYATISYTWARFLKHGAPSIRIDGVPWKLPTVDPHHFTVEDLNNAITTISRLTGLDHLWFDVVCIDVASLHYADPEVSMQQDIFFGANTGFIFLSRTHAAALSVLASVLTIFETNDIYQQKCPSSLIEATCTALRHVLSDPWFTSMWTLLEASMNPDAILLSSDGSATRLIARAYPDLERPSALRVNLDGHSSYSRQTPTGDGYASRHVSSGTTGYLTLRNVQHLGRILSTLTEIPMLGHIWLSKVSKVPLFTLIERSGLKSVAPFNLLYLYSSAKYRQEMQVGDRMKYIYTQIFGLPNPNIDREALTLQDLERHFSLEMVATYPLLNHLFWRVTPVKAGPTWSSSPDCEIPDLGLIMDLFVEFDSVYTTRRIQSDHGYRKLAFGGISHDFRPAANQWLAQNPPSMHGLLAITFDDTTFTRSDGTCGHLPFSSAWPSHSGLVVTENGSYTVSRNKQHQCINQFLLLSRREEVRLLVIGTGRNTDSSASVAFALILMRQKDEVGSLDACWIRIGLCLWLFQPSCNQHVTFYPGGNIDAEHWQPFDGVIR</sequence>